<organism evidence="2 3">
    <name type="scientific">Pseudoflavonifractor intestinihominis</name>
    <dbReference type="NCBI Taxonomy" id="3133171"/>
    <lineage>
        <taxon>Bacteria</taxon>
        <taxon>Bacillati</taxon>
        <taxon>Bacillota</taxon>
        <taxon>Clostridia</taxon>
        <taxon>Eubacteriales</taxon>
        <taxon>Oscillospiraceae</taxon>
        <taxon>Pseudoflavonifractor</taxon>
    </lineage>
</organism>
<protein>
    <submittedName>
        <fullName evidence="2">Uncharacterized protein</fullName>
    </submittedName>
</protein>
<proteinExistence type="predicted"/>
<feature type="transmembrane region" description="Helical" evidence="1">
    <location>
        <begin position="101"/>
        <end position="122"/>
    </location>
</feature>
<gene>
    <name evidence="2" type="ORF">WMO64_00765</name>
</gene>
<evidence type="ECO:0000313" key="3">
    <source>
        <dbReference type="Proteomes" id="UP001464378"/>
    </source>
</evidence>
<feature type="transmembrane region" description="Helical" evidence="1">
    <location>
        <begin position="37"/>
        <end position="56"/>
    </location>
</feature>
<dbReference type="Proteomes" id="UP001464378">
    <property type="component" value="Unassembled WGS sequence"/>
</dbReference>
<comment type="caution">
    <text evidence="2">The sequence shown here is derived from an EMBL/GenBank/DDBJ whole genome shotgun (WGS) entry which is preliminary data.</text>
</comment>
<feature type="transmembrane region" description="Helical" evidence="1">
    <location>
        <begin position="63"/>
        <end position="81"/>
    </location>
</feature>
<dbReference type="EMBL" id="JBBMFK010000001">
    <property type="protein sequence ID" value="MEQ2441998.1"/>
    <property type="molecule type" value="Genomic_DNA"/>
</dbReference>
<evidence type="ECO:0000256" key="1">
    <source>
        <dbReference type="SAM" id="Phobius"/>
    </source>
</evidence>
<evidence type="ECO:0000313" key="2">
    <source>
        <dbReference type="EMBL" id="MEQ2441998.1"/>
    </source>
</evidence>
<keyword evidence="1" id="KW-1133">Transmembrane helix</keyword>
<accession>A0ABV1E3W4</accession>
<name>A0ABV1E3W4_9FIRM</name>
<keyword evidence="1" id="KW-0472">Membrane</keyword>
<sequence>MKKMLNKSRILPLAAAVLAVVTAIVYAGAKARENAPAIIILLAAAAVLELVAVAVRKASFLEYLPFVCALAGLAVFIDLAFDEIGDILSKINMDGLSASWIASAVLLVVTVIAAALATVWPAKD</sequence>
<keyword evidence="1" id="KW-0812">Transmembrane</keyword>
<reference evidence="2 3" key="1">
    <citation type="submission" date="2024-03" db="EMBL/GenBank/DDBJ databases">
        <title>Human intestinal bacterial collection.</title>
        <authorList>
            <person name="Pauvert C."/>
            <person name="Hitch T.C.A."/>
            <person name="Clavel T."/>
        </authorList>
    </citation>
    <scope>NUCLEOTIDE SEQUENCE [LARGE SCALE GENOMIC DNA]</scope>
    <source>
        <strain evidence="2 3">CLA-AP-H29</strain>
    </source>
</reference>
<dbReference type="RefSeq" id="WP_349230680.1">
    <property type="nucleotide sequence ID" value="NZ_JBBMFK010000001.1"/>
</dbReference>
<keyword evidence="3" id="KW-1185">Reference proteome</keyword>